<dbReference type="KEGG" id="sng:SNE_A04670"/>
<dbReference type="GO" id="GO:0019464">
    <property type="term" value="P:glycine decarboxylation via glycine cleavage system"/>
    <property type="evidence" value="ECO:0007669"/>
    <property type="project" value="UniProtKB-UniRule"/>
</dbReference>
<evidence type="ECO:0000256" key="3">
    <source>
        <dbReference type="HAMAP-Rule" id="MF_00272"/>
    </source>
</evidence>
<dbReference type="PROSITE" id="PS00189">
    <property type="entry name" value="LIPOYL"/>
    <property type="match status" value="1"/>
</dbReference>
<comment type="cofactor">
    <cofactor evidence="3">
        <name>(R)-lipoate</name>
        <dbReference type="ChEBI" id="CHEBI:83088"/>
    </cofactor>
    <text evidence="3">Binds 1 lipoyl cofactor covalently.</text>
</comment>
<dbReference type="InterPro" id="IPR033753">
    <property type="entry name" value="GCV_H/Fam206"/>
</dbReference>
<dbReference type="PROSITE" id="PS50968">
    <property type="entry name" value="BIOTINYL_LIPOYL"/>
    <property type="match status" value="1"/>
</dbReference>
<name>F8L6K1_SIMNZ</name>
<evidence type="ECO:0000313" key="6">
    <source>
        <dbReference type="EMBL" id="CCB88344.1"/>
    </source>
</evidence>
<sequence>MKYTDSHEWIQVEGRQATVGISAHAQKELGEIVYVELPKVGQEVKAGGEIAVLESTKAAADIYAPVSGKVTKVNERLKEDVSSLNTSPESTGWLFEVEMENPAEVDELLDQTAYQTLIR</sequence>
<dbReference type="NCBIfam" id="TIGR00527">
    <property type="entry name" value="gcvH"/>
    <property type="match status" value="1"/>
</dbReference>
<organism evidence="6 7">
    <name type="scientific">Simkania negevensis (strain ATCC VR-1471 / DSM 27360 / Z)</name>
    <dbReference type="NCBI Taxonomy" id="331113"/>
    <lineage>
        <taxon>Bacteria</taxon>
        <taxon>Pseudomonadati</taxon>
        <taxon>Chlamydiota</taxon>
        <taxon>Chlamydiia</taxon>
        <taxon>Parachlamydiales</taxon>
        <taxon>Simkaniaceae</taxon>
        <taxon>Simkania</taxon>
    </lineage>
</organism>
<proteinExistence type="inferred from homology"/>
<keyword evidence="7" id="KW-1185">Reference proteome</keyword>
<evidence type="ECO:0000313" key="7">
    <source>
        <dbReference type="Proteomes" id="UP000000496"/>
    </source>
</evidence>
<dbReference type="InterPro" id="IPR002930">
    <property type="entry name" value="GCV_H"/>
</dbReference>
<gene>
    <name evidence="3 6" type="primary">gcvH</name>
    <name evidence="6" type="ordered locus">SNE_A04670</name>
</gene>
<protein>
    <recommendedName>
        <fullName evidence="3">Glycine cleavage system H protein</fullName>
    </recommendedName>
</protein>
<dbReference type="EMBL" id="FR872582">
    <property type="protein sequence ID" value="CCB88344.1"/>
    <property type="molecule type" value="Genomic_DNA"/>
</dbReference>
<evidence type="ECO:0000256" key="1">
    <source>
        <dbReference type="ARBA" id="ARBA00009249"/>
    </source>
</evidence>
<dbReference type="InterPro" id="IPR000089">
    <property type="entry name" value="Biotin_lipoyl"/>
</dbReference>
<dbReference type="RefSeq" id="WP_013942811.1">
    <property type="nucleotide sequence ID" value="NC_015713.1"/>
</dbReference>
<dbReference type="HOGENOM" id="CLU_097408_2_2_0"/>
<dbReference type="OrthoDB" id="9796712at2"/>
<dbReference type="GO" id="GO:0005960">
    <property type="term" value="C:glycine cleavage complex"/>
    <property type="evidence" value="ECO:0007669"/>
    <property type="project" value="InterPro"/>
</dbReference>
<dbReference type="CDD" id="cd06848">
    <property type="entry name" value="GCS_H"/>
    <property type="match status" value="1"/>
</dbReference>
<dbReference type="NCBIfam" id="NF002270">
    <property type="entry name" value="PRK01202.1"/>
    <property type="match status" value="1"/>
</dbReference>
<dbReference type="InterPro" id="IPR003016">
    <property type="entry name" value="2-oxoA_DH_lipoyl-BS"/>
</dbReference>
<dbReference type="PANTHER" id="PTHR11715">
    <property type="entry name" value="GLYCINE CLEAVAGE SYSTEM H PROTEIN"/>
    <property type="match status" value="1"/>
</dbReference>
<dbReference type="eggNOG" id="COG0509">
    <property type="taxonomic scope" value="Bacteria"/>
</dbReference>
<feature type="domain" description="Lipoyl-binding" evidence="5">
    <location>
        <begin position="16"/>
        <end position="98"/>
    </location>
</feature>
<dbReference type="GO" id="GO:0009249">
    <property type="term" value="P:protein lipoylation"/>
    <property type="evidence" value="ECO:0007669"/>
    <property type="project" value="TreeGrafter"/>
</dbReference>
<evidence type="ECO:0000256" key="2">
    <source>
        <dbReference type="ARBA" id="ARBA00022823"/>
    </source>
</evidence>
<evidence type="ECO:0000256" key="4">
    <source>
        <dbReference type="PIRSR" id="PIRSR617453-50"/>
    </source>
</evidence>
<dbReference type="AlphaFoldDB" id="F8L6K1"/>
<accession>F8L6K1</accession>
<evidence type="ECO:0000259" key="5">
    <source>
        <dbReference type="PROSITE" id="PS50968"/>
    </source>
</evidence>
<dbReference type="InterPro" id="IPR011053">
    <property type="entry name" value="Single_hybrid_motif"/>
</dbReference>
<dbReference type="Gene3D" id="2.40.50.100">
    <property type="match status" value="1"/>
</dbReference>
<dbReference type="GO" id="GO:0005737">
    <property type="term" value="C:cytoplasm"/>
    <property type="evidence" value="ECO:0007669"/>
    <property type="project" value="TreeGrafter"/>
</dbReference>
<dbReference type="InterPro" id="IPR017453">
    <property type="entry name" value="GCV_H_sub"/>
</dbReference>
<dbReference type="STRING" id="331113.SNE_A04670"/>
<comment type="subunit">
    <text evidence="3">The glycine cleavage system is composed of four proteins: P, T, L and H.</text>
</comment>
<dbReference type="Pfam" id="PF01597">
    <property type="entry name" value="GCV_H"/>
    <property type="match status" value="1"/>
</dbReference>
<feature type="modified residue" description="N6-lipoyllysine" evidence="3 4">
    <location>
        <position position="57"/>
    </location>
</feature>
<comment type="similarity">
    <text evidence="1 3">Belongs to the GcvH family.</text>
</comment>
<keyword evidence="2 3" id="KW-0450">Lipoyl</keyword>
<dbReference type="HAMAP" id="MF_00272">
    <property type="entry name" value="GcvH"/>
    <property type="match status" value="1"/>
</dbReference>
<reference evidence="6 7" key="1">
    <citation type="journal article" date="2011" name="Mol. Biol. Evol.">
        <title>Unity in variety--the pan-genome of the Chlamydiae.</title>
        <authorList>
            <person name="Collingro A."/>
            <person name="Tischler P."/>
            <person name="Weinmaier T."/>
            <person name="Penz T."/>
            <person name="Heinz E."/>
            <person name="Brunham R.C."/>
            <person name="Read T.D."/>
            <person name="Bavoil P.M."/>
            <person name="Sachse K."/>
            <person name="Kahane S."/>
            <person name="Friedman M.G."/>
            <person name="Rattei T."/>
            <person name="Myers G.S."/>
            <person name="Horn M."/>
        </authorList>
    </citation>
    <scope>NUCLEOTIDE SEQUENCE [LARGE SCALE GENOMIC DNA]</scope>
    <source>
        <strain evidence="7">ATCC VR-1471 / Z</strain>
    </source>
</reference>
<comment type="function">
    <text evidence="3">The glycine cleavage system catalyzes the degradation of glycine. The H protein shuttles the methylamine group of glycine from the P protein to the T protein.</text>
</comment>
<dbReference type="SUPFAM" id="SSF51230">
    <property type="entry name" value="Single hybrid motif"/>
    <property type="match status" value="1"/>
</dbReference>
<dbReference type="Proteomes" id="UP000000496">
    <property type="component" value="Chromosome gsn.131"/>
</dbReference>
<dbReference type="PANTHER" id="PTHR11715:SF3">
    <property type="entry name" value="GLYCINE CLEAVAGE SYSTEM H PROTEIN-RELATED"/>
    <property type="match status" value="1"/>
</dbReference>